<evidence type="ECO:0000256" key="5">
    <source>
        <dbReference type="ARBA" id="ARBA00023065"/>
    </source>
</evidence>
<feature type="domain" description="Cation/H+ exchanger transmembrane" evidence="9">
    <location>
        <begin position="19"/>
        <end position="398"/>
    </location>
</feature>
<evidence type="ECO:0000256" key="3">
    <source>
        <dbReference type="ARBA" id="ARBA00022692"/>
    </source>
</evidence>
<keyword evidence="6 8" id="KW-0472">Membrane</keyword>
<keyword evidence="3 8" id="KW-0812">Transmembrane</keyword>
<feature type="transmembrane region" description="Helical" evidence="8">
    <location>
        <begin position="96"/>
        <end position="121"/>
    </location>
</feature>
<evidence type="ECO:0000256" key="4">
    <source>
        <dbReference type="ARBA" id="ARBA00022989"/>
    </source>
</evidence>
<feature type="transmembrane region" description="Helical" evidence="8">
    <location>
        <begin position="196"/>
        <end position="214"/>
    </location>
</feature>
<feature type="transmembrane region" description="Helical" evidence="8">
    <location>
        <begin position="133"/>
        <end position="153"/>
    </location>
</feature>
<keyword evidence="2" id="KW-0813">Transport</keyword>
<reference evidence="10 11" key="1">
    <citation type="submission" date="2020-11" db="EMBL/GenBank/DDBJ databases">
        <title>Complete genome sequence unveiled secondary metabolic potentials in Streptomyces solisilvae HNM0141.</title>
        <authorList>
            <person name="Huang X."/>
        </authorList>
    </citation>
    <scope>NUCLEOTIDE SEQUENCE [LARGE SCALE GENOMIC DNA]</scope>
    <source>
        <strain evidence="10 11">HNM0141</strain>
    </source>
</reference>
<evidence type="ECO:0000259" key="9">
    <source>
        <dbReference type="Pfam" id="PF00999"/>
    </source>
</evidence>
<dbReference type="EMBL" id="CP065050">
    <property type="protein sequence ID" value="QPI59736.1"/>
    <property type="molecule type" value="Genomic_DNA"/>
</dbReference>
<gene>
    <name evidence="10" type="ORF">I1A49_36940</name>
</gene>
<dbReference type="Gene3D" id="1.20.1530.20">
    <property type="match status" value="1"/>
</dbReference>
<dbReference type="Proteomes" id="UP000663421">
    <property type="component" value="Chromosome"/>
</dbReference>
<evidence type="ECO:0000256" key="7">
    <source>
        <dbReference type="SAM" id="MobiDB-lite"/>
    </source>
</evidence>
<dbReference type="InterPro" id="IPR050794">
    <property type="entry name" value="CPA2_transporter"/>
</dbReference>
<keyword evidence="11" id="KW-1185">Reference proteome</keyword>
<dbReference type="InterPro" id="IPR006153">
    <property type="entry name" value="Cation/H_exchanger_TM"/>
</dbReference>
<keyword evidence="4 8" id="KW-1133">Transmembrane helix</keyword>
<protein>
    <submittedName>
        <fullName evidence="10">Cation:proton antiporter</fullName>
    </submittedName>
</protein>
<accession>A0ABX6WHB1</accession>
<proteinExistence type="predicted"/>
<evidence type="ECO:0000313" key="11">
    <source>
        <dbReference type="Proteomes" id="UP000663421"/>
    </source>
</evidence>
<feature type="transmembrane region" description="Helical" evidence="8">
    <location>
        <begin position="165"/>
        <end position="190"/>
    </location>
</feature>
<evidence type="ECO:0000256" key="1">
    <source>
        <dbReference type="ARBA" id="ARBA00004141"/>
    </source>
</evidence>
<dbReference type="PANTHER" id="PTHR32468">
    <property type="entry name" value="CATION/H + ANTIPORTER"/>
    <property type="match status" value="1"/>
</dbReference>
<dbReference type="PANTHER" id="PTHR32468:SF0">
    <property type="entry name" value="K(+)_H(+) ANTIPORTER 1"/>
    <property type="match status" value="1"/>
</dbReference>
<dbReference type="Pfam" id="PF00999">
    <property type="entry name" value="Na_H_Exchanger"/>
    <property type="match status" value="1"/>
</dbReference>
<sequence>MSSHQITLLFLDLALIVALAQMAGAVARRCGQPPVIGEIVAGILLGPTVLSGQLSEQIFPLEVRGELGAFANLGLALFMFKLGMESDWAAGRSTRRASVGIATAAMVFPFAVGAGLGLWWSPGGSPPQGVAPVLFMGVALSVTAFPVLARIVEDRGLARAPLGQLALASAALCDVLAWSMLGVVMVLCGIDTPWRLLWFAPYLLVMIAVVRPALRALARSGRTSLDLSLICIGVLASAAATEWMGLHFIVGAFVFGVVRTHALGGLEKKHRKKGDADLRRGLGSLDNRLLMPVFFVVAGWQVDLSGLDVSQLTDLVILLAAATGSKFLAVAGAARLSGLKPRDSAALGALMNTRGLTELIVLTAGRELGLLNDVGYTLLVTMAVLTTMSTGPILRRLLKDETTAGPAAHMDGPSPDHPSDLAPDRSGTGG</sequence>
<name>A0ABX6WHB1_STRMQ</name>
<keyword evidence="5" id="KW-0406">Ion transport</keyword>
<feature type="transmembrane region" description="Helical" evidence="8">
    <location>
        <begin position="223"/>
        <end position="240"/>
    </location>
</feature>
<comment type="subcellular location">
    <subcellularLocation>
        <location evidence="1">Membrane</location>
        <topology evidence="1">Multi-pass membrane protein</topology>
    </subcellularLocation>
</comment>
<feature type="region of interest" description="Disordered" evidence="7">
    <location>
        <begin position="404"/>
        <end position="430"/>
    </location>
</feature>
<evidence type="ECO:0000256" key="6">
    <source>
        <dbReference type="ARBA" id="ARBA00023136"/>
    </source>
</evidence>
<evidence type="ECO:0000256" key="8">
    <source>
        <dbReference type="SAM" id="Phobius"/>
    </source>
</evidence>
<evidence type="ECO:0000256" key="2">
    <source>
        <dbReference type="ARBA" id="ARBA00022448"/>
    </source>
</evidence>
<dbReference type="InterPro" id="IPR038770">
    <property type="entry name" value="Na+/solute_symporter_sf"/>
</dbReference>
<evidence type="ECO:0000313" key="10">
    <source>
        <dbReference type="EMBL" id="QPI59736.1"/>
    </source>
</evidence>
<organism evidence="10 11">
    <name type="scientific">Streptomyces malaysiensis</name>
    <dbReference type="NCBI Taxonomy" id="92644"/>
    <lineage>
        <taxon>Bacteria</taxon>
        <taxon>Bacillati</taxon>
        <taxon>Actinomycetota</taxon>
        <taxon>Actinomycetes</taxon>
        <taxon>Kitasatosporales</taxon>
        <taxon>Streptomycetaceae</taxon>
        <taxon>Streptomyces</taxon>
        <taxon>Streptomyces violaceusniger group</taxon>
    </lineage>
</organism>